<dbReference type="Gene3D" id="3.10.620.30">
    <property type="match status" value="1"/>
</dbReference>
<feature type="signal peptide" evidence="1">
    <location>
        <begin position="1"/>
        <end position="21"/>
    </location>
</feature>
<keyword evidence="1" id="KW-0732">Signal</keyword>
<proteinExistence type="predicted"/>
<accession>A0A4U9W889</accession>
<evidence type="ECO:0000313" key="2">
    <source>
        <dbReference type="EMBL" id="VTR55115.1"/>
    </source>
</evidence>
<sequence length="375" mass="43405">MKTAKYLLLLSCIGFSLVATAQKGRPSIRSNGPKMSIRVDGRYLKDSWNISPELKPDPYKTSAKKVTFYTDIDSISIVVDKKNPVDFNVIYKNDTAWTRVEYQPSRLDQLKAAAKYNSDDRREVPTFTYQNKESPELKSIRQKFNLDSIAGEGSMNAKFINLMNWVHNIIRHDGGSENPVLKNTVDLIRICQEEDRGVNCRMMAMVLNECYLAMGFKSRYITCMPKELKFDDCHVINMVFNEETNSWVWIDPTFNAYVMNEKGELLGVAEVRSRLVNNQPLILNPDANWNNKVTQTKYDYLENYMAKNLYRIEAPAYSCYNAETWAAVKDIQYVELLPLDALNQTPQHMEQVRQDTGTKFTRYKTNNPNLFWVKP</sequence>
<organism evidence="2 3">
    <name type="scientific">Sphingobacterium thalpophilum</name>
    <dbReference type="NCBI Taxonomy" id="259"/>
    <lineage>
        <taxon>Bacteria</taxon>
        <taxon>Pseudomonadati</taxon>
        <taxon>Bacteroidota</taxon>
        <taxon>Sphingobacteriia</taxon>
        <taxon>Sphingobacteriales</taxon>
        <taxon>Sphingobacteriaceae</taxon>
        <taxon>Sphingobacterium</taxon>
    </lineage>
</organism>
<dbReference type="KEGG" id="stha:NCTC11429_05235"/>
<evidence type="ECO:0000313" key="3">
    <source>
        <dbReference type="Proteomes" id="UP000308196"/>
    </source>
</evidence>
<dbReference type="InterPro" id="IPR038765">
    <property type="entry name" value="Papain-like_cys_pep_sf"/>
</dbReference>
<evidence type="ECO:0000256" key="1">
    <source>
        <dbReference type="SAM" id="SignalP"/>
    </source>
</evidence>
<reference evidence="2 3" key="1">
    <citation type="submission" date="2019-05" db="EMBL/GenBank/DDBJ databases">
        <authorList>
            <consortium name="Pathogen Informatics"/>
        </authorList>
    </citation>
    <scope>NUCLEOTIDE SEQUENCE [LARGE SCALE GENOMIC DNA]</scope>
    <source>
        <strain evidence="2 3">NCTC11429</strain>
    </source>
</reference>
<gene>
    <name evidence="2" type="ORF">NCTC11429_05235</name>
</gene>
<dbReference type="SUPFAM" id="SSF54001">
    <property type="entry name" value="Cysteine proteinases"/>
    <property type="match status" value="1"/>
</dbReference>
<dbReference type="EMBL" id="LR590484">
    <property type="protein sequence ID" value="VTR55115.1"/>
    <property type="molecule type" value="Genomic_DNA"/>
</dbReference>
<dbReference type="GeneID" id="78465773"/>
<dbReference type="STRING" id="1123265.GCA_000686625_00573"/>
<feature type="chain" id="PRO_5020318317" evidence="1">
    <location>
        <begin position="22"/>
        <end position="375"/>
    </location>
</feature>
<dbReference type="AlphaFoldDB" id="A0A4U9W889"/>
<name>A0A4U9W889_9SPHI</name>
<dbReference type="Proteomes" id="UP000308196">
    <property type="component" value="Chromosome"/>
</dbReference>
<protein>
    <submittedName>
        <fullName evidence="2">Uncharacterized protein</fullName>
    </submittedName>
</protein>
<dbReference type="RefSeq" id="WP_028068672.1">
    <property type="nucleotide sequence ID" value="NZ_JBPFQZ010000001.1"/>
</dbReference>